<comment type="similarity">
    <text evidence="1">Belongs to the synaptobrevin family.</text>
</comment>
<gene>
    <name evidence="10" type="ORF">F3Y22_tig00012493pilonHSYRG00027</name>
</gene>
<feature type="compositionally biased region" description="Basic and acidic residues" evidence="8">
    <location>
        <begin position="1"/>
        <end position="15"/>
    </location>
</feature>
<dbReference type="InterPro" id="IPR010908">
    <property type="entry name" value="Longin_dom"/>
</dbReference>
<keyword evidence="3" id="KW-0472">Membrane</keyword>
<dbReference type="CDD" id="cd14824">
    <property type="entry name" value="Longin"/>
    <property type="match status" value="1"/>
</dbReference>
<evidence type="ECO:0000256" key="5">
    <source>
        <dbReference type="ARBA" id="ARBA00023288"/>
    </source>
</evidence>
<dbReference type="InterPro" id="IPR011009">
    <property type="entry name" value="Kinase-like_dom_sf"/>
</dbReference>
<dbReference type="GO" id="GO:0006412">
    <property type="term" value="P:translation"/>
    <property type="evidence" value="ECO:0007669"/>
    <property type="project" value="InterPro"/>
</dbReference>
<evidence type="ECO:0000313" key="11">
    <source>
        <dbReference type="Proteomes" id="UP000436088"/>
    </source>
</evidence>
<comment type="caution">
    <text evidence="10">The sequence shown here is derived from an EMBL/GenBank/DDBJ whole genome shotgun (WGS) entry which is preliminary data.</text>
</comment>
<evidence type="ECO:0000259" key="9">
    <source>
        <dbReference type="PROSITE" id="PS50859"/>
    </source>
</evidence>
<dbReference type="GO" id="GO:0005794">
    <property type="term" value="C:Golgi apparatus"/>
    <property type="evidence" value="ECO:0007669"/>
    <property type="project" value="TreeGrafter"/>
</dbReference>
<dbReference type="PROSITE" id="PS50859">
    <property type="entry name" value="LONGIN"/>
    <property type="match status" value="1"/>
</dbReference>
<evidence type="ECO:0000313" key="10">
    <source>
        <dbReference type="EMBL" id="KAE8723343.1"/>
    </source>
</evidence>
<keyword evidence="2" id="KW-0488">Methylation</keyword>
<comment type="subcellular location">
    <subcellularLocation>
        <location evidence="7">Endomembrane system</location>
        <topology evidence="7">Lipid-anchor</topology>
        <orientation evidence="7">Cytoplasmic side</orientation>
    </subcellularLocation>
</comment>
<dbReference type="SMART" id="SM01270">
    <property type="entry name" value="Longin"/>
    <property type="match status" value="1"/>
</dbReference>
<keyword evidence="6" id="KW-0636">Prenylation</keyword>
<evidence type="ECO:0000256" key="3">
    <source>
        <dbReference type="ARBA" id="ARBA00023136"/>
    </source>
</evidence>
<dbReference type="SUPFAM" id="SSF50715">
    <property type="entry name" value="Ribosomal protein L25-like"/>
    <property type="match status" value="1"/>
</dbReference>
<dbReference type="InterPro" id="IPR011012">
    <property type="entry name" value="Longin-like_dom_sf"/>
</dbReference>
<dbReference type="EMBL" id="VEPZ02000533">
    <property type="protein sequence ID" value="KAE8723343.1"/>
    <property type="molecule type" value="Genomic_DNA"/>
</dbReference>
<keyword evidence="5" id="KW-0449">Lipoprotein</keyword>
<dbReference type="GO" id="GO:0006888">
    <property type="term" value="P:endoplasmic reticulum to Golgi vesicle-mediated transport"/>
    <property type="evidence" value="ECO:0007669"/>
    <property type="project" value="TreeGrafter"/>
</dbReference>
<dbReference type="Pfam" id="PF13774">
    <property type="entry name" value="Longin"/>
    <property type="match status" value="1"/>
</dbReference>
<dbReference type="Proteomes" id="UP000436088">
    <property type="component" value="Unassembled WGS sequence"/>
</dbReference>
<reference evidence="10" key="1">
    <citation type="submission" date="2019-09" db="EMBL/GenBank/DDBJ databases">
        <title>Draft genome information of white flower Hibiscus syriacus.</title>
        <authorList>
            <person name="Kim Y.-M."/>
        </authorList>
    </citation>
    <scope>NUCLEOTIDE SEQUENCE [LARGE SCALE GENOMIC DNA]</scope>
    <source>
        <strain evidence="10">YM2019G1</strain>
    </source>
</reference>
<feature type="region of interest" description="Disordered" evidence="8">
    <location>
        <begin position="1"/>
        <end position="20"/>
    </location>
</feature>
<dbReference type="AlphaFoldDB" id="A0A6A3C317"/>
<evidence type="ECO:0000256" key="1">
    <source>
        <dbReference type="ARBA" id="ARBA00008025"/>
    </source>
</evidence>
<evidence type="ECO:0000256" key="4">
    <source>
        <dbReference type="ARBA" id="ARBA00023139"/>
    </source>
</evidence>
<feature type="domain" description="Longin" evidence="9">
    <location>
        <begin position="163"/>
        <end position="226"/>
    </location>
</feature>
<dbReference type="InterPro" id="IPR011035">
    <property type="entry name" value="Ribosomal_bL25/Gln-tRNA_synth"/>
</dbReference>
<sequence length="324" mass="36788">MGDYRDLLIPAKDDSSDSSNNFSCHVLESELKPATTVDSPHSGEVHSNFRPNVQVVAQSENGGPNITDELPPLPHYPSHTSRMHRQPYLEPRKILSFRSGPVLGLQSHLNPGEFYLSRQIHRDEETGKILNLVFVWADEGNELKVDVPVVFKGLEYCPGLKKEYMVHSYNKNGLCAIGFMDSHYPVRSAFSLLNQVVDEYQRNFGESWRTTEADSTQIWPYLDEALTKFQDPTETDKLLKIQRELDETKIILLLQAVMQHDNSSELALAVDIWSLGCTIIEMFTGKAPWSEYEGAAAMFKVMRDTPPTPETLAPQGKNFFWRIN</sequence>
<evidence type="ECO:0000256" key="6">
    <source>
        <dbReference type="ARBA" id="ARBA00023289"/>
    </source>
</evidence>
<proteinExistence type="inferred from homology"/>
<keyword evidence="4" id="KW-0564">Palmitate</keyword>
<keyword evidence="11" id="KW-1185">Reference proteome</keyword>
<organism evidence="10 11">
    <name type="scientific">Hibiscus syriacus</name>
    <name type="common">Rose of Sharon</name>
    <dbReference type="NCBI Taxonomy" id="106335"/>
    <lineage>
        <taxon>Eukaryota</taxon>
        <taxon>Viridiplantae</taxon>
        <taxon>Streptophyta</taxon>
        <taxon>Embryophyta</taxon>
        <taxon>Tracheophyta</taxon>
        <taxon>Spermatophyta</taxon>
        <taxon>Magnoliopsida</taxon>
        <taxon>eudicotyledons</taxon>
        <taxon>Gunneridae</taxon>
        <taxon>Pentapetalae</taxon>
        <taxon>rosids</taxon>
        <taxon>malvids</taxon>
        <taxon>Malvales</taxon>
        <taxon>Malvaceae</taxon>
        <taxon>Malvoideae</taxon>
        <taxon>Hibiscus</taxon>
    </lineage>
</organism>
<dbReference type="Gene3D" id="1.10.510.10">
    <property type="entry name" value="Transferase(Phosphotransferase) domain 1"/>
    <property type="match status" value="1"/>
</dbReference>
<name>A0A6A3C317_HIBSY</name>
<dbReference type="GO" id="GO:0005484">
    <property type="term" value="F:SNAP receptor activity"/>
    <property type="evidence" value="ECO:0007669"/>
    <property type="project" value="TreeGrafter"/>
</dbReference>
<protein>
    <submittedName>
        <fullName evidence="10">VAMP-like protein YKT62</fullName>
    </submittedName>
</protein>
<dbReference type="Gene3D" id="3.30.450.50">
    <property type="entry name" value="Longin domain"/>
    <property type="match status" value="1"/>
</dbReference>
<dbReference type="PANTHER" id="PTHR45806:SF1">
    <property type="entry name" value="SYNAPTOBREVIN HOMOLOG YKT6"/>
    <property type="match status" value="1"/>
</dbReference>
<dbReference type="PANTHER" id="PTHR45806">
    <property type="entry name" value="SYNAPTOBREVIN HOMOLOG YKT6"/>
    <property type="match status" value="1"/>
</dbReference>
<evidence type="ECO:0000256" key="8">
    <source>
        <dbReference type="SAM" id="MobiDB-lite"/>
    </source>
</evidence>
<evidence type="ECO:0000256" key="2">
    <source>
        <dbReference type="ARBA" id="ARBA00022481"/>
    </source>
</evidence>
<dbReference type="SUPFAM" id="SSF56112">
    <property type="entry name" value="Protein kinase-like (PK-like)"/>
    <property type="match status" value="1"/>
</dbReference>
<evidence type="ECO:0000256" key="7">
    <source>
        <dbReference type="ARBA" id="ARBA00046278"/>
    </source>
</evidence>
<dbReference type="SUPFAM" id="SSF64356">
    <property type="entry name" value="SNARE-like"/>
    <property type="match status" value="1"/>
</dbReference>
<accession>A0A6A3C317</accession>